<gene>
    <name evidence="7" type="ORF">SV7mr_05570</name>
</gene>
<feature type="region of interest" description="Disordered" evidence="4">
    <location>
        <begin position="447"/>
        <end position="469"/>
    </location>
</feature>
<dbReference type="PANTHER" id="PTHR30332:SF24">
    <property type="entry name" value="SECRETIN GSPD-RELATED"/>
    <property type="match status" value="1"/>
</dbReference>
<evidence type="ECO:0000259" key="6">
    <source>
        <dbReference type="Pfam" id="PF03958"/>
    </source>
</evidence>
<name>A0A517SPM2_9BACT</name>
<dbReference type="GO" id="GO:0009306">
    <property type="term" value="P:protein secretion"/>
    <property type="evidence" value="ECO:0007669"/>
    <property type="project" value="TreeGrafter"/>
</dbReference>
<dbReference type="PANTHER" id="PTHR30332">
    <property type="entry name" value="PROBABLE GENERAL SECRETION PATHWAY PROTEIN D"/>
    <property type="match status" value="1"/>
</dbReference>
<dbReference type="Proteomes" id="UP000315003">
    <property type="component" value="Chromosome"/>
</dbReference>
<dbReference type="InterPro" id="IPR005644">
    <property type="entry name" value="NolW-like"/>
</dbReference>
<dbReference type="GO" id="GO:0015627">
    <property type="term" value="C:type II protein secretion system complex"/>
    <property type="evidence" value="ECO:0007669"/>
    <property type="project" value="TreeGrafter"/>
</dbReference>
<dbReference type="AlphaFoldDB" id="A0A517SPM2"/>
<reference evidence="7 8" key="1">
    <citation type="submission" date="2019-02" db="EMBL/GenBank/DDBJ databases">
        <title>Deep-cultivation of Planctomycetes and their phenomic and genomic characterization uncovers novel biology.</title>
        <authorList>
            <person name="Wiegand S."/>
            <person name="Jogler M."/>
            <person name="Boedeker C."/>
            <person name="Pinto D."/>
            <person name="Vollmers J."/>
            <person name="Rivas-Marin E."/>
            <person name="Kohn T."/>
            <person name="Peeters S.H."/>
            <person name="Heuer A."/>
            <person name="Rast P."/>
            <person name="Oberbeckmann S."/>
            <person name="Bunk B."/>
            <person name="Jeske O."/>
            <person name="Meyerdierks A."/>
            <person name="Storesund J.E."/>
            <person name="Kallscheuer N."/>
            <person name="Luecker S."/>
            <person name="Lage O.M."/>
            <person name="Pohl T."/>
            <person name="Merkel B.J."/>
            <person name="Hornburger P."/>
            <person name="Mueller R.-W."/>
            <person name="Bruemmer F."/>
            <person name="Labrenz M."/>
            <person name="Spormann A.M."/>
            <person name="Op den Camp H."/>
            <person name="Overmann J."/>
            <person name="Amann R."/>
            <person name="Jetten M.S.M."/>
            <person name="Mascher T."/>
            <person name="Medema M.H."/>
            <person name="Devos D.P."/>
            <person name="Kaster A.-K."/>
            <person name="Ovreas L."/>
            <person name="Rohde M."/>
            <person name="Galperin M.Y."/>
            <person name="Jogler C."/>
        </authorList>
    </citation>
    <scope>NUCLEOTIDE SEQUENCE [LARGE SCALE GENOMIC DNA]</scope>
    <source>
        <strain evidence="7 8">SV_7m_r</strain>
    </source>
</reference>
<evidence type="ECO:0000256" key="4">
    <source>
        <dbReference type="SAM" id="MobiDB-lite"/>
    </source>
</evidence>
<dbReference type="InterPro" id="IPR038591">
    <property type="entry name" value="NolW-like_sf"/>
</dbReference>
<feature type="region of interest" description="Disordered" evidence="4">
    <location>
        <begin position="790"/>
        <end position="838"/>
    </location>
</feature>
<feature type="compositionally biased region" description="Low complexity" evidence="4">
    <location>
        <begin position="793"/>
        <end position="809"/>
    </location>
</feature>
<feature type="region of interest" description="Disordered" evidence="4">
    <location>
        <begin position="900"/>
        <end position="929"/>
    </location>
</feature>
<organism evidence="7 8">
    <name type="scientific">Stieleria bergensis</name>
    <dbReference type="NCBI Taxonomy" id="2528025"/>
    <lineage>
        <taxon>Bacteria</taxon>
        <taxon>Pseudomonadati</taxon>
        <taxon>Planctomycetota</taxon>
        <taxon>Planctomycetia</taxon>
        <taxon>Pirellulales</taxon>
        <taxon>Pirellulaceae</taxon>
        <taxon>Stieleria</taxon>
    </lineage>
</organism>
<feature type="signal peptide" evidence="5">
    <location>
        <begin position="1"/>
        <end position="36"/>
    </location>
</feature>
<feature type="compositionally biased region" description="Low complexity" evidence="4">
    <location>
        <begin position="904"/>
        <end position="929"/>
    </location>
</feature>
<feature type="compositionally biased region" description="Basic and acidic residues" evidence="4">
    <location>
        <begin position="813"/>
        <end position="823"/>
    </location>
</feature>
<feature type="domain" description="NolW-like" evidence="6">
    <location>
        <begin position="765"/>
        <end position="877"/>
    </location>
</feature>
<evidence type="ECO:0000256" key="3">
    <source>
        <dbReference type="ARBA" id="ARBA00023136"/>
    </source>
</evidence>
<dbReference type="Gene3D" id="3.30.1370.120">
    <property type="match status" value="5"/>
</dbReference>
<feature type="domain" description="NolW-like" evidence="6">
    <location>
        <begin position="277"/>
        <end position="344"/>
    </location>
</feature>
<sequence precursor="true">MNQPLQMRFVTLPPSSCCKLSSIFIAIAFLLPTANAPRTSAQTVSPEAPIARPLLVIPGAGATATETATDQQDEIGTIELPAEQGPAIKLVPPPAEAVETLPPNSVRFSFLGMPWRDVIGWIAEETGSALHVDAMPPGSFTYNDPQVFSHDDAIARINLFLLPQGYTIIRSGNLLSVISLTDPRGLQQLDALAPLVTPAQLETKNRHDVVKCLFPLGPLKAEDAVEELTAVKLMLPPAVFNKTNQLMVTETVDKLRSVKAILDAFEPSKLDNGTIVKNFPLKYMDAEDILTVARPHLGLATGEMIGIDVSLSSDPDGKFIFVTGIEDKVKLVEQLIQTLDLPGPGDEESDAELVLRTHKVAGGNVDLAYDVLQTLLSGRENVRLSKDETAGTVVAMASEAVQREIELTVEKLAADAVTFEVIPLKNIDAFTAVGLVEQMLDLSVIDSSSSSSSRDRDSRDAQPTVEPPRLDADIENHRLFVRGTPTQITQIKEIIAGLDQPSTASGGSDETIRIIGLFGQEAKQTLMLAARFWRLPNPIILYDDPLGHSTEPRERVVNQPTETAPRPAISESIQATATGNSPYVTTSTLTTTAAASVDSGTVLKSPSLDIKQTAINCQLTRRGLLVQCTDAEVLNQFLSHVETLAGPSGQAASEPVVFYLKYTRPEDAIRMLAELLDGGDSVASAGEGLVNGIVMSGTSSFGSLILNREGTLTLTSESATVVADSRLNRLIVQGTSADIRRIEDYLKIIEKDASITQIKTYGQSHVIELENSIASEVEAALRQAFAGRVAENKQQAPAGQGGAKPQPQQRPNPEGDKKGDAKRPAPQRTASQQARDLAPKMTLAVHEASNSLIVTAPDDLFREVEDLVKIIDGRGEQTVEILIPKNNQVIDEVLQQLMTGQAVSRRSSTRSSTSRPTSSSNTSKPRTDR</sequence>
<evidence type="ECO:0000256" key="2">
    <source>
        <dbReference type="ARBA" id="ARBA00022729"/>
    </source>
</evidence>
<comment type="subcellular location">
    <subcellularLocation>
        <location evidence="1">Membrane</location>
    </subcellularLocation>
</comment>
<keyword evidence="8" id="KW-1185">Reference proteome</keyword>
<evidence type="ECO:0000313" key="7">
    <source>
        <dbReference type="EMBL" id="QDT58068.1"/>
    </source>
</evidence>
<feature type="domain" description="NolW-like" evidence="6">
    <location>
        <begin position="657"/>
        <end position="752"/>
    </location>
</feature>
<feature type="domain" description="NolW-like" evidence="6">
    <location>
        <begin position="420"/>
        <end position="502"/>
    </location>
</feature>
<dbReference type="Pfam" id="PF03958">
    <property type="entry name" value="Secretin_N"/>
    <property type="match status" value="4"/>
</dbReference>
<dbReference type="GO" id="GO:0016020">
    <property type="term" value="C:membrane"/>
    <property type="evidence" value="ECO:0007669"/>
    <property type="project" value="UniProtKB-SubCell"/>
</dbReference>
<evidence type="ECO:0000256" key="5">
    <source>
        <dbReference type="SAM" id="SignalP"/>
    </source>
</evidence>
<feature type="chain" id="PRO_5021969605" evidence="5">
    <location>
        <begin position="37"/>
        <end position="929"/>
    </location>
</feature>
<dbReference type="InterPro" id="IPR050810">
    <property type="entry name" value="Bact_Secretion_Sys_Channel"/>
</dbReference>
<accession>A0A517SPM2</accession>
<dbReference type="RefSeq" id="WP_419188002.1">
    <property type="nucleotide sequence ID" value="NZ_CP036272.1"/>
</dbReference>
<evidence type="ECO:0000256" key="1">
    <source>
        <dbReference type="ARBA" id="ARBA00004370"/>
    </source>
</evidence>
<keyword evidence="2 5" id="KW-0732">Signal</keyword>
<dbReference type="EMBL" id="CP036272">
    <property type="protein sequence ID" value="QDT58068.1"/>
    <property type="molecule type" value="Genomic_DNA"/>
</dbReference>
<keyword evidence="3" id="KW-0472">Membrane</keyword>
<protein>
    <submittedName>
        <fullName evidence="7">Bacterial type II/III secretion system short domain protein</fullName>
    </submittedName>
</protein>
<proteinExistence type="predicted"/>
<evidence type="ECO:0000313" key="8">
    <source>
        <dbReference type="Proteomes" id="UP000315003"/>
    </source>
</evidence>